<feature type="domain" description="Peptidase M20 dimerisation" evidence="3">
    <location>
        <begin position="187"/>
        <end position="285"/>
    </location>
</feature>
<feature type="binding site" evidence="2">
    <location>
        <position position="164"/>
    </location>
    <ligand>
        <name>Mn(2+)</name>
        <dbReference type="ChEBI" id="CHEBI:29035"/>
        <label>2</label>
    </ligand>
</feature>
<dbReference type="PANTHER" id="PTHR11014:SF63">
    <property type="entry name" value="METALLOPEPTIDASE, PUTATIVE (AFU_ORTHOLOGUE AFUA_6G09600)-RELATED"/>
    <property type="match status" value="1"/>
</dbReference>
<dbReference type="EMBL" id="JOJP01000001">
    <property type="protein sequence ID" value="KEI73328.1"/>
    <property type="molecule type" value="Genomic_DNA"/>
</dbReference>
<keyword evidence="2" id="KW-0479">Metal-binding</keyword>
<dbReference type="InterPro" id="IPR011650">
    <property type="entry name" value="Peptidase_M20_dimer"/>
</dbReference>
<comment type="cofactor">
    <cofactor evidence="2">
        <name>Mn(2+)</name>
        <dbReference type="ChEBI" id="CHEBI:29035"/>
    </cofactor>
    <text evidence="2">The Mn(2+) ion enhances activity.</text>
</comment>
<dbReference type="AlphaFoldDB" id="A0A081KGQ2"/>
<feature type="binding site" evidence="2">
    <location>
        <position position="360"/>
    </location>
    <ligand>
        <name>Mn(2+)</name>
        <dbReference type="ChEBI" id="CHEBI:29035"/>
        <label>2</label>
    </ligand>
</feature>
<dbReference type="InterPro" id="IPR036264">
    <property type="entry name" value="Bact_exopeptidase_dim_dom"/>
</dbReference>
<reference evidence="4 5" key="1">
    <citation type="submission" date="2014-06" db="EMBL/GenBank/DDBJ databases">
        <title>Whole Genome Sequences of Three Symbiotic Endozoicomonas Bacteria.</title>
        <authorList>
            <person name="Neave M.J."/>
            <person name="Apprill A."/>
            <person name="Voolstra C.R."/>
        </authorList>
    </citation>
    <scope>NUCLEOTIDE SEQUENCE [LARGE SCALE GENOMIC DNA]</scope>
    <source>
        <strain evidence="4 5">DSM 22380</strain>
    </source>
</reference>
<sequence length="387" mass="42083">MIINRDLIAEISRGMVEYRHAIHRYPETGFQEVRTAELITGALKETAAVITDGFGKTGLVATIEGMHPGREILLRCDMDALLLEEDTGLSYASENPGVMHGCGHDGHTAIMLGVASYLSHHRDFSGKVHMLFQPAEERYGGAREVVKGGLFEQFPEIDCVYGIHNWPGLELGSIASRPGPLMACGGSWTVIIRGTGGHGAMPHQTTDPTVTLGAVITNMQSIISRNVSPVEAAVLSIAHINAGDPAVRNVIPAEVVMSGTCRAYDNDVHSMLFKRLEEVAQKTAEVYGCEAEVNIKYGYPAVVNDSLKFKIAETAARLTVGDQWNGDIKPVTPSEDFSFYLEQVPGVFAFIGNGNSAALHTPKYDFNDNIIPVGMEYFLHIINLELQ</sequence>
<dbReference type="Proteomes" id="UP000027997">
    <property type="component" value="Unassembled WGS sequence"/>
</dbReference>
<feature type="binding site" evidence="2">
    <location>
        <position position="102"/>
    </location>
    <ligand>
        <name>Mn(2+)</name>
        <dbReference type="ChEBI" id="CHEBI:29035"/>
        <label>2</label>
    </ligand>
</feature>
<evidence type="ECO:0000259" key="3">
    <source>
        <dbReference type="Pfam" id="PF07687"/>
    </source>
</evidence>
<evidence type="ECO:0000313" key="5">
    <source>
        <dbReference type="Proteomes" id="UP000027997"/>
    </source>
</evidence>
<dbReference type="NCBIfam" id="TIGR01891">
    <property type="entry name" value="amidohydrolases"/>
    <property type="match status" value="1"/>
</dbReference>
<proteinExistence type="predicted"/>
<dbReference type="STRING" id="305900.GV64_23730"/>
<dbReference type="PANTHER" id="PTHR11014">
    <property type="entry name" value="PEPTIDASE M20 FAMILY MEMBER"/>
    <property type="match status" value="1"/>
</dbReference>
<dbReference type="RefSeq" id="WP_026258166.1">
    <property type="nucleotide sequence ID" value="NZ_JOJP01000001.1"/>
</dbReference>
<feature type="binding site" evidence="2">
    <location>
        <position position="104"/>
    </location>
    <ligand>
        <name>Mn(2+)</name>
        <dbReference type="ChEBI" id="CHEBI:29035"/>
        <label>2</label>
    </ligand>
</feature>
<dbReference type="Gene3D" id="3.40.630.10">
    <property type="entry name" value="Zn peptidases"/>
    <property type="match status" value="1"/>
</dbReference>
<keyword evidence="5" id="KW-1185">Reference proteome</keyword>
<keyword evidence="2" id="KW-0464">Manganese</keyword>
<dbReference type="SUPFAM" id="SSF53187">
    <property type="entry name" value="Zn-dependent exopeptidases"/>
    <property type="match status" value="1"/>
</dbReference>
<protein>
    <recommendedName>
        <fullName evidence="3">Peptidase M20 dimerisation domain-containing protein</fullName>
    </recommendedName>
</protein>
<dbReference type="GO" id="GO:0050118">
    <property type="term" value="F:N-acetyldiaminopimelate deacetylase activity"/>
    <property type="evidence" value="ECO:0007669"/>
    <property type="project" value="UniProtKB-ARBA"/>
</dbReference>
<dbReference type="GO" id="GO:0019877">
    <property type="term" value="P:diaminopimelate biosynthetic process"/>
    <property type="evidence" value="ECO:0007669"/>
    <property type="project" value="UniProtKB-ARBA"/>
</dbReference>
<dbReference type="GO" id="GO:0046872">
    <property type="term" value="F:metal ion binding"/>
    <property type="evidence" value="ECO:0007669"/>
    <property type="project" value="UniProtKB-KW"/>
</dbReference>
<dbReference type="InterPro" id="IPR002933">
    <property type="entry name" value="Peptidase_M20"/>
</dbReference>
<keyword evidence="1" id="KW-0378">Hydrolase</keyword>
<evidence type="ECO:0000256" key="1">
    <source>
        <dbReference type="ARBA" id="ARBA00022801"/>
    </source>
</evidence>
<dbReference type="SUPFAM" id="SSF55031">
    <property type="entry name" value="Bacterial exopeptidase dimerisation domain"/>
    <property type="match status" value="1"/>
</dbReference>
<dbReference type="PIRSF" id="PIRSF005962">
    <property type="entry name" value="Pept_M20D_amidohydro"/>
    <property type="match status" value="1"/>
</dbReference>
<dbReference type="Pfam" id="PF07687">
    <property type="entry name" value="M20_dimer"/>
    <property type="match status" value="1"/>
</dbReference>
<gene>
    <name evidence="4" type="ORF">GV64_23730</name>
</gene>
<dbReference type="InterPro" id="IPR017439">
    <property type="entry name" value="Amidohydrolase"/>
</dbReference>
<feature type="binding site" evidence="2">
    <location>
        <position position="137"/>
    </location>
    <ligand>
        <name>Mn(2+)</name>
        <dbReference type="ChEBI" id="CHEBI:29035"/>
        <label>2</label>
    </ligand>
</feature>
<dbReference type="FunFam" id="3.30.70.360:FF:000001">
    <property type="entry name" value="N-acetyldiaminopimelate deacetylase"/>
    <property type="match status" value="1"/>
</dbReference>
<accession>A0A081KGQ2</accession>
<dbReference type="eggNOG" id="COG1473">
    <property type="taxonomic scope" value="Bacteria"/>
</dbReference>
<name>A0A081KGQ2_9GAMM</name>
<evidence type="ECO:0000313" key="4">
    <source>
        <dbReference type="EMBL" id="KEI73328.1"/>
    </source>
</evidence>
<organism evidence="4 5">
    <name type="scientific">Endozoicomonas elysicola</name>
    <dbReference type="NCBI Taxonomy" id="305900"/>
    <lineage>
        <taxon>Bacteria</taxon>
        <taxon>Pseudomonadati</taxon>
        <taxon>Pseudomonadota</taxon>
        <taxon>Gammaproteobacteria</taxon>
        <taxon>Oceanospirillales</taxon>
        <taxon>Endozoicomonadaceae</taxon>
        <taxon>Endozoicomonas</taxon>
    </lineage>
</organism>
<evidence type="ECO:0000256" key="2">
    <source>
        <dbReference type="PIRSR" id="PIRSR005962-1"/>
    </source>
</evidence>
<dbReference type="Gene3D" id="3.30.70.360">
    <property type="match status" value="1"/>
</dbReference>
<comment type="caution">
    <text evidence="4">The sequence shown here is derived from an EMBL/GenBank/DDBJ whole genome shotgun (WGS) entry which is preliminary data.</text>
</comment>
<dbReference type="Pfam" id="PF01546">
    <property type="entry name" value="Peptidase_M20"/>
    <property type="match status" value="1"/>
</dbReference>